<dbReference type="Proteomes" id="UP000230233">
    <property type="component" value="Chromosome III"/>
</dbReference>
<dbReference type="InterPro" id="IPR002083">
    <property type="entry name" value="MATH/TRAF_dom"/>
</dbReference>
<dbReference type="InterPro" id="IPR052664">
    <property type="entry name" value="BTB-MATH_domain_protein"/>
</dbReference>
<dbReference type="Pfam" id="PF00917">
    <property type="entry name" value="MATH"/>
    <property type="match status" value="1"/>
</dbReference>
<dbReference type="EMBL" id="PDUG01000003">
    <property type="protein sequence ID" value="PIC41959.1"/>
    <property type="molecule type" value="Genomic_DNA"/>
</dbReference>
<dbReference type="SUPFAM" id="SSF54695">
    <property type="entry name" value="POZ domain"/>
    <property type="match status" value="1"/>
</dbReference>
<dbReference type="PANTHER" id="PTHR22743">
    <property type="entry name" value="MEPRIN/TRAF-LIKE MATH FAMILY-C.ELEGANS"/>
    <property type="match status" value="1"/>
</dbReference>
<dbReference type="SMART" id="SM00225">
    <property type="entry name" value="BTB"/>
    <property type="match status" value="1"/>
</dbReference>
<name>A0A2G5UR17_9PELO</name>
<dbReference type="InterPro" id="IPR000210">
    <property type="entry name" value="BTB/POZ_dom"/>
</dbReference>
<sequence length="295" mass="34601">MPRIPIEKEFVIRHVFDNARWMGDDSGPTEMRYNIPWHIEAYQKRNWTDIYLFCELENEPPGWSIDADYEMKFVGKRSISPGVKASFRFDAGQNFVWFMTDWDEYKRYVINKKLKVEFRVKINKIEGLDHSRASSPDDSAVLVVGKEKFKVDKKFLADKCTYFNTLFFKSSEERGKSEIRITDCKKPADFKNFLKILKNEQEIDEKSINGVLQLSAKFGSESMMKKCEEFLTQKSKKSIKIKFNLAIEYKLNKLKKKCLCDIKTKKDLAEIATENANKFNASVWKELLKKAITIN</sequence>
<dbReference type="SMART" id="SM00061">
    <property type="entry name" value="MATH"/>
    <property type="match status" value="1"/>
</dbReference>
<evidence type="ECO:0000313" key="2">
    <source>
        <dbReference type="EMBL" id="PIC41959.1"/>
    </source>
</evidence>
<dbReference type="OrthoDB" id="45365at2759"/>
<dbReference type="PROSITE" id="PS50097">
    <property type="entry name" value="BTB"/>
    <property type="match status" value="1"/>
</dbReference>
<feature type="domain" description="BTB" evidence="1">
    <location>
        <begin position="138"/>
        <end position="199"/>
    </location>
</feature>
<gene>
    <name evidence="2" type="primary">Cnig_chr_III.g9195</name>
    <name evidence="2" type="ORF">B9Z55_009195</name>
</gene>
<comment type="caution">
    <text evidence="2">The sequence shown here is derived from an EMBL/GenBank/DDBJ whole genome shotgun (WGS) entry which is preliminary data.</text>
</comment>
<evidence type="ECO:0000259" key="1">
    <source>
        <dbReference type="PROSITE" id="PS50097"/>
    </source>
</evidence>
<protein>
    <recommendedName>
        <fullName evidence="1">BTB domain-containing protein</fullName>
    </recommendedName>
</protein>
<dbReference type="Pfam" id="PF00651">
    <property type="entry name" value="BTB"/>
    <property type="match status" value="1"/>
</dbReference>
<accession>A0A2G5UR17</accession>
<proteinExistence type="predicted"/>
<reference evidence="3" key="1">
    <citation type="submission" date="2017-10" db="EMBL/GenBank/DDBJ databases">
        <title>Rapid genome shrinkage in a self-fertile nematode reveals novel sperm competition proteins.</title>
        <authorList>
            <person name="Yin D."/>
            <person name="Schwarz E.M."/>
            <person name="Thomas C.G."/>
            <person name="Felde R.L."/>
            <person name="Korf I.F."/>
            <person name="Cutter A.D."/>
            <person name="Schartner C.M."/>
            <person name="Ralston E.J."/>
            <person name="Meyer B.J."/>
            <person name="Haag E.S."/>
        </authorList>
    </citation>
    <scope>NUCLEOTIDE SEQUENCE [LARGE SCALE GENOMIC DNA]</scope>
    <source>
        <strain evidence="3">JU1422</strain>
    </source>
</reference>
<organism evidence="2 3">
    <name type="scientific">Caenorhabditis nigoni</name>
    <dbReference type="NCBI Taxonomy" id="1611254"/>
    <lineage>
        <taxon>Eukaryota</taxon>
        <taxon>Metazoa</taxon>
        <taxon>Ecdysozoa</taxon>
        <taxon>Nematoda</taxon>
        <taxon>Chromadorea</taxon>
        <taxon>Rhabditida</taxon>
        <taxon>Rhabditina</taxon>
        <taxon>Rhabditomorpha</taxon>
        <taxon>Rhabditoidea</taxon>
        <taxon>Rhabditidae</taxon>
        <taxon>Peloderinae</taxon>
        <taxon>Caenorhabditis</taxon>
    </lineage>
</organism>
<dbReference type="CDD" id="cd01165">
    <property type="entry name" value="BTB_POZ"/>
    <property type="match status" value="1"/>
</dbReference>
<dbReference type="Gene3D" id="3.30.710.10">
    <property type="entry name" value="Potassium Channel Kv1.1, Chain A"/>
    <property type="match status" value="1"/>
</dbReference>
<dbReference type="InterPro" id="IPR011333">
    <property type="entry name" value="SKP1/BTB/POZ_sf"/>
</dbReference>
<evidence type="ECO:0000313" key="3">
    <source>
        <dbReference type="Proteomes" id="UP000230233"/>
    </source>
</evidence>
<dbReference type="AlphaFoldDB" id="A0A2G5UR17"/>
<dbReference type="PANTHER" id="PTHR22743:SF165">
    <property type="entry name" value="BTB AND MATH DOMAIN CONTAINING-RELATED"/>
    <property type="match status" value="1"/>
</dbReference>
<keyword evidence="3" id="KW-1185">Reference proteome</keyword>